<comment type="subcellular location">
    <subcellularLocation>
        <location evidence="1">Membrane</location>
        <topology evidence="1">Single-pass type I membrane protein</topology>
    </subcellularLocation>
</comment>
<dbReference type="PANTHER" id="PTHR14789">
    <property type="entry name" value="CHONDROLECTIN VARIANT CHODLFDELTAE"/>
    <property type="match status" value="1"/>
</dbReference>
<feature type="chain" id="PRO_5008142976" description="C-type lectin domain-containing protein" evidence="8">
    <location>
        <begin position="23"/>
        <end position="305"/>
    </location>
</feature>
<name>A0A182XHH8_ANOQN</name>
<dbReference type="GO" id="GO:0050840">
    <property type="term" value="F:extracellular matrix binding"/>
    <property type="evidence" value="ECO:0007669"/>
    <property type="project" value="TreeGrafter"/>
</dbReference>
<dbReference type="CDD" id="cd00037">
    <property type="entry name" value="CLECT"/>
    <property type="match status" value="2"/>
</dbReference>
<feature type="signal peptide" evidence="8">
    <location>
        <begin position="1"/>
        <end position="22"/>
    </location>
</feature>
<dbReference type="InterPro" id="IPR051505">
    <property type="entry name" value="C-type_lectin_domain"/>
</dbReference>
<proteinExistence type="predicted"/>
<dbReference type="GO" id="GO:0030246">
    <property type="term" value="F:carbohydrate binding"/>
    <property type="evidence" value="ECO:0007669"/>
    <property type="project" value="UniProtKB-KW"/>
</dbReference>
<evidence type="ECO:0000256" key="6">
    <source>
        <dbReference type="ARBA" id="ARBA00023136"/>
    </source>
</evidence>
<reference evidence="10" key="1">
    <citation type="submission" date="2020-05" db="UniProtKB">
        <authorList>
            <consortium name="EnsemblMetazoa"/>
        </authorList>
    </citation>
    <scope>IDENTIFICATION</scope>
    <source>
        <strain evidence="10">SANGQUA</strain>
    </source>
</reference>
<dbReference type="STRING" id="34691.A0A182XHH8"/>
<dbReference type="Gene3D" id="3.10.100.10">
    <property type="entry name" value="Mannose-Binding Protein A, subunit A"/>
    <property type="match status" value="2"/>
</dbReference>
<evidence type="ECO:0000313" key="10">
    <source>
        <dbReference type="EnsemblMetazoa" id="AQUA009296-PA"/>
    </source>
</evidence>
<dbReference type="GO" id="GO:0009897">
    <property type="term" value="C:external side of plasma membrane"/>
    <property type="evidence" value="ECO:0007669"/>
    <property type="project" value="TreeGrafter"/>
</dbReference>
<keyword evidence="2" id="KW-0812">Transmembrane</keyword>
<dbReference type="SUPFAM" id="SSF56436">
    <property type="entry name" value="C-type lectin-like"/>
    <property type="match status" value="2"/>
</dbReference>
<evidence type="ECO:0000256" key="2">
    <source>
        <dbReference type="ARBA" id="ARBA00022692"/>
    </source>
</evidence>
<keyword evidence="6" id="KW-0472">Membrane</keyword>
<dbReference type="SMART" id="SM00034">
    <property type="entry name" value="CLECT"/>
    <property type="match status" value="2"/>
</dbReference>
<feature type="domain" description="C-type lectin" evidence="9">
    <location>
        <begin position="23"/>
        <end position="143"/>
    </location>
</feature>
<protein>
    <recommendedName>
        <fullName evidence="9">C-type lectin domain-containing protein</fullName>
    </recommendedName>
</protein>
<keyword evidence="3 8" id="KW-0732">Signal</keyword>
<evidence type="ECO:0000256" key="1">
    <source>
        <dbReference type="ARBA" id="ARBA00004479"/>
    </source>
</evidence>
<dbReference type="InterPro" id="IPR001304">
    <property type="entry name" value="C-type_lectin-like"/>
</dbReference>
<dbReference type="InterPro" id="IPR016186">
    <property type="entry name" value="C-type_lectin-like/link_sf"/>
</dbReference>
<dbReference type="VEuPathDB" id="VectorBase:AQUA009296"/>
<dbReference type="EnsemblMetazoa" id="AQUA009296-RA">
    <property type="protein sequence ID" value="AQUA009296-PA"/>
    <property type="gene ID" value="AQUA009296"/>
</dbReference>
<evidence type="ECO:0000256" key="3">
    <source>
        <dbReference type="ARBA" id="ARBA00022729"/>
    </source>
</evidence>
<dbReference type="GO" id="GO:0016477">
    <property type="term" value="P:cell migration"/>
    <property type="evidence" value="ECO:0007669"/>
    <property type="project" value="TreeGrafter"/>
</dbReference>
<sequence length="305" mass="34413">MVAKALLYRLGVVLLALSSIDAYSHQVYVAFLQPLNFFESWQECNINGGYLASIESPAEQALVEKAMAKARNQTAVYYVGGTAIGRDGRWMWIGLNKEFKHRGYRNFYHDELNNISRGQYCLTVGNWDKPNRGKWDELECTTKADGSDLTMAVKFILLTVCVAFFAINGIEAATVSRTKYLAVLQPSTFFEAWQECNSKNGHLASIESRQEQLLVEEAMSKTRNPTAVYYIGGTDLGRRGRWIWIGLNQALEDGTYTNFYPGEPNNLGGDQDCLSIGNWQGYSRGKWDDTECFKKLDGYICAFRA</sequence>
<keyword evidence="4" id="KW-0430">Lectin</keyword>
<evidence type="ECO:0000256" key="7">
    <source>
        <dbReference type="ARBA" id="ARBA00023157"/>
    </source>
</evidence>
<evidence type="ECO:0000256" key="5">
    <source>
        <dbReference type="ARBA" id="ARBA00022989"/>
    </source>
</evidence>
<organism evidence="10 11">
    <name type="scientific">Anopheles quadriannulatus</name>
    <name type="common">Mosquito</name>
    <dbReference type="NCBI Taxonomy" id="34691"/>
    <lineage>
        <taxon>Eukaryota</taxon>
        <taxon>Metazoa</taxon>
        <taxon>Ecdysozoa</taxon>
        <taxon>Arthropoda</taxon>
        <taxon>Hexapoda</taxon>
        <taxon>Insecta</taxon>
        <taxon>Pterygota</taxon>
        <taxon>Neoptera</taxon>
        <taxon>Endopterygota</taxon>
        <taxon>Diptera</taxon>
        <taxon>Nematocera</taxon>
        <taxon>Culicoidea</taxon>
        <taxon>Culicidae</taxon>
        <taxon>Anophelinae</taxon>
        <taxon>Anopheles</taxon>
    </lineage>
</organism>
<dbReference type="Pfam" id="PF00059">
    <property type="entry name" value="Lectin_C"/>
    <property type="match status" value="2"/>
</dbReference>
<evidence type="ECO:0000256" key="8">
    <source>
        <dbReference type="SAM" id="SignalP"/>
    </source>
</evidence>
<dbReference type="GO" id="GO:1990430">
    <property type="term" value="F:extracellular matrix protein binding"/>
    <property type="evidence" value="ECO:0007669"/>
    <property type="project" value="TreeGrafter"/>
</dbReference>
<feature type="domain" description="C-type lectin" evidence="9">
    <location>
        <begin position="175"/>
        <end position="292"/>
    </location>
</feature>
<keyword evidence="11" id="KW-1185">Reference proteome</keyword>
<dbReference type="InterPro" id="IPR016187">
    <property type="entry name" value="CTDL_fold"/>
</dbReference>
<keyword evidence="7" id="KW-1015">Disulfide bond</keyword>
<dbReference type="Proteomes" id="UP000076407">
    <property type="component" value="Unassembled WGS sequence"/>
</dbReference>
<evidence type="ECO:0000259" key="9">
    <source>
        <dbReference type="PROSITE" id="PS50041"/>
    </source>
</evidence>
<dbReference type="AlphaFoldDB" id="A0A182XHH8"/>
<dbReference type="InterPro" id="IPR018378">
    <property type="entry name" value="C-type_lectin_CS"/>
</dbReference>
<keyword evidence="5" id="KW-1133">Transmembrane helix</keyword>
<dbReference type="PROSITE" id="PS50041">
    <property type="entry name" value="C_TYPE_LECTIN_2"/>
    <property type="match status" value="2"/>
</dbReference>
<evidence type="ECO:0000256" key="4">
    <source>
        <dbReference type="ARBA" id="ARBA00022734"/>
    </source>
</evidence>
<dbReference type="PROSITE" id="PS00615">
    <property type="entry name" value="C_TYPE_LECTIN_1"/>
    <property type="match status" value="1"/>
</dbReference>
<dbReference type="PANTHER" id="PTHR14789:SF4">
    <property type="entry name" value="ENDOSIALIN"/>
    <property type="match status" value="1"/>
</dbReference>
<evidence type="ECO:0000313" key="11">
    <source>
        <dbReference type="Proteomes" id="UP000076407"/>
    </source>
</evidence>
<dbReference type="GO" id="GO:0031012">
    <property type="term" value="C:extracellular matrix"/>
    <property type="evidence" value="ECO:0007669"/>
    <property type="project" value="TreeGrafter"/>
</dbReference>
<accession>A0A182XHH8</accession>